<dbReference type="FunFam" id="3.40.50.1000:FF:000052">
    <property type="entry name" value="Alpha,alpha-trehalose-phosphate synthase [UDP-forming] 6"/>
    <property type="match status" value="1"/>
</dbReference>
<organism evidence="6 7">
    <name type="scientific">Acanthamoeba castellanii (strain ATCC 30010 / Neff)</name>
    <dbReference type="NCBI Taxonomy" id="1257118"/>
    <lineage>
        <taxon>Eukaryota</taxon>
        <taxon>Amoebozoa</taxon>
        <taxon>Discosea</taxon>
        <taxon>Longamoebia</taxon>
        <taxon>Centramoebida</taxon>
        <taxon>Acanthamoebidae</taxon>
        <taxon>Acanthamoeba</taxon>
    </lineage>
</organism>
<keyword evidence="3" id="KW-0328">Glycosyltransferase</keyword>
<dbReference type="InterPro" id="IPR006379">
    <property type="entry name" value="HAD-SF_hydro_IIB"/>
</dbReference>
<dbReference type="SUPFAM" id="SSF56784">
    <property type="entry name" value="HAD-like"/>
    <property type="match status" value="1"/>
</dbReference>
<dbReference type="PANTHER" id="PTHR10788:SF106">
    <property type="entry name" value="BCDNA.GH08860"/>
    <property type="match status" value="1"/>
</dbReference>
<comment type="similarity">
    <text evidence="2">In the C-terminal section; belongs to the trehalose phosphatase family.</text>
</comment>
<evidence type="ECO:0000313" key="7">
    <source>
        <dbReference type="Proteomes" id="UP000011083"/>
    </source>
</evidence>
<dbReference type="Gene3D" id="3.40.50.2000">
    <property type="entry name" value="Glycogen Phosphorylase B"/>
    <property type="match status" value="2"/>
</dbReference>
<feature type="compositionally biased region" description="Low complexity" evidence="5">
    <location>
        <begin position="1"/>
        <end position="18"/>
    </location>
</feature>
<dbReference type="CDD" id="cd03788">
    <property type="entry name" value="GT20_TPS"/>
    <property type="match status" value="1"/>
</dbReference>
<protein>
    <submittedName>
        <fullName evidence="6">Trehalosephosphatase</fullName>
    </submittedName>
</protein>
<dbReference type="PANTHER" id="PTHR10788">
    <property type="entry name" value="TREHALOSE-6-PHOSPHATE SYNTHASE"/>
    <property type="match status" value="1"/>
</dbReference>
<dbReference type="InterPro" id="IPR003337">
    <property type="entry name" value="Trehalose_PPase"/>
</dbReference>
<dbReference type="GO" id="GO:0005992">
    <property type="term" value="P:trehalose biosynthetic process"/>
    <property type="evidence" value="ECO:0007669"/>
    <property type="project" value="InterPro"/>
</dbReference>
<dbReference type="Gene3D" id="3.40.50.1000">
    <property type="entry name" value="HAD superfamily/HAD-like"/>
    <property type="match status" value="1"/>
</dbReference>
<dbReference type="NCBIfam" id="TIGR01484">
    <property type="entry name" value="HAD-SF-IIB"/>
    <property type="match status" value="1"/>
</dbReference>
<dbReference type="FunFam" id="3.40.50.2000:FF:000010">
    <property type="entry name" value="Alpha,alpha-trehalose-phosphate synthase"/>
    <property type="match status" value="1"/>
</dbReference>
<dbReference type="Pfam" id="PF00982">
    <property type="entry name" value="Glyco_transf_20"/>
    <property type="match status" value="1"/>
</dbReference>
<evidence type="ECO:0000256" key="5">
    <source>
        <dbReference type="SAM" id="MobiDB-lite"/>
    </source>
</evidence>
<dbReference type="FunFam" id="3.30.70.1020:FF:000001">
    <property type="entry name" value="Alpha,alpha-trehalose-phosphate synthase [UDP-forming] 1"/>
    <property type="match status" value="1"/>
</dbReference>
<keyword evidence="4" id="KW-0808">Transferase</keyword>
<reference evidence="6 7" key="1">
    <citation type="journal article" date="2013" name="Genome Biol.">
        <title>Genome of Acanthamoeba castellanii highlights extensive lateral gene transfer and early evolution of tyrosine kinase signaling.</title>
        <authorList>
            <person name="Clarke M."/>
            <person name="Lohan A.J."/>
            <person name="Liu B."/>
            <person name="Lagkouvardos I."/>
            <person name="Roy S."/>
            <person name="Zafar N."/>
            <person name="Bertelli C."/>
            <person name="Schilde C."/>
            <person name="Kianianmomeni A."/>
            <person name="Burglin T.R."/>
            <person name="Frech C."/>
            <person name="Turcotte B."/>
            <person name="Kopec K.O."/>
            <person name="Synnott J.M."/>
            <person name="Choo C."/>
            <person name="Paponov I."/>
            <person name="Finkler A."/>
            <person name="Soon Heng Tan C."/>
            <person name="Hutchins A.P."/>
            <person name="Weinmeier T."/>
            <person name="Rattei T."/>
            <person name="Chu J.S."/>
            <person name="Gimenez G."/>
            <person name="Irimia M."/>
            <person name="Rigden D.J."/>
            <person name="Fitzpatrick D.A."/>
            <person name="Lorenzo-Morales J."/>
            <person name="Bateman A."/>
            <person name="Chiu C.H."/>
            <person name="Tang P."/>
            <person name="Hegemann P."/>
            <person name="Fromm H."/>
            <person name="Raoult D."/>
            <person name="Greub G."/>
            <person name="Miranda-Saavedra D."/>
            <person name="Chen N."/>
            <person name="Nash P."/>
            <person name="Ginger M.L."/>
            <person name="Horn M."/>
            <person name="Schaap P."/>
            <person name="Caler L."/>
            <person name="Loftus B."/>
        </authorList>
    </citation>
    <scope>NUCLEOTIDE SEQUENCE [LARGE SCALE GENOMIC DNA]</scope>
    <source>
        <strain evidence="6 7">Neff</strain>
    </source>
</reference>
<name>L8H469_ACACF</name>
<sequence length="822" mass="92056">MSDSDSANTNTTSGSSTTLPQPPTMGHTLSCSSSSIPVSSIELSGSRGFIPLRRRSSVSRPRDVIIVVKKLPVRIQLESDGELQVIEQRESDFFSTIKSMESAGSCRVTWVGSVQTEQIPEDRQEELTHMLRGRGYEPVLLPTPILKNYIAFCKCILWPLFNSQLVTRKYTKEQWTAYKKANAAIANAVRAMVGPSPDNDLIWIHNYHLLQVPFELRKLGITSRIGFFNHTPFPSSEMFRALPMRSSLLKGVLGADLLGFQTYDDSRHFLSTCTRVRYSGSTTSVDIMPIGIDAGLWEGLRQLDQVKKRTAEIRSMYEGKKIIVGLDALDETMGIHHKLVAFGTFLERHPEWLGKVVLFQICSPPDTLTEEGDTRRMEQLHLDINELVGKINGKWSSLNFSPISYLYTELSLEEQAALYAAADMALLTPLREGMNLVSHEFVVCQQDTWAPLVVSEFAGAAQSLVGALLVNPWNTRALTEAIITALTMDDEEKKARHQLNCEYVMKNTASFWGSTFITELSSIELFNQIPPLRFDDIMSDFAKSKKRLFLLDYDGTLTPIVNNPMDAIPSQRLTSILTSLTRDPHNAVYVVSGRDRPFLNSFFGALPIGMSCEHGVFFRPCGEGRDWEMIGAEVAAKWKDLVLPVLQEFASRTPGSMIEVKEVNLSWHYRNADEDFGLWQAKELAVHLQDMAQKLPIDVIHGKKVIEVRPSNINKGATVRKALALHPDFDFILCVGDDRTDEDMFCALDTMVREDEDKMIYTCTVGRNSTSQARYYLRSQTEVMRLLGMMSDVADSATAAPASGRTAKPVSRFVSSPAVFQQ</sequence>
<dbReference type="NCBIfam" id="NF011071">
    <property type="entry name" value="PRK14501.1"/>
    <property type="match status" value="1"/>
</dbReference>
<dbReference type="Gene3D" id="3.30.70.1020">
    <property type="entry name" value="Trehalose-6-phosphate phosphatase related protein, domain 2"/>
    <property type="match status" value="1"/>
</dbReference>
<accession>L8H469</accession>
<evidence type="ECO:0000256" key="1">
    <source>
        <dbReference type="ARBA" id="ARBA00005409"/>
    </source>
</evidence>
<proteinExistence type="inferred from homology"/>
<dbReference type="SUPFAM" id="SSF53756">
    <property type="entry name" value="UDP-Glycosyltransferase/glycogen phosphorylase"/>
    <property type="match status" value="1"/>
</dbReference>
<evidence type="ECO:0000256" key="2">
    <source>
        <dbReference type="ARBA" id="ARBA00006330"/>
    </source>
</evidence>
<dbReference type="KEGG" id="acan:ACA1_112850"/>
<gene>
    <name evidence="6" type="ORF">ACA1_112850</name>
</gene>
<dbReference type="NCBIfam" id="TIGR00685">
    <property type="entry name" value="T6PP"/>
    <property type="match status" value="1"/>
</dbReference>
<dbReference type="VEuPathDB" id="AmoebaDB:ACA1_112850"/>
<evidence type="ECO:0000256" key="3">
    <source>
        <dbReference type="ARBA" id="ARBA00022676"/>
    </source>
</evidence>
<dbReference type="OrthoDB" id="755951at2759"/>
<dbReference type="Proteomes" id="UP000011083">
    <property type="component" value="Unassembled WGS sequence"/>
</dbReference>
<evidence type="ECO:0000313" key="6">
    <source>
        <dbReference type="EMBL" id="ELR19980.1"/>
    </source>
</evidence>
<dbReference type="RefSeq" id="XP_004342089.1">
    <property type="nucleotide sequence ID" value="XM_004342040.1"/>
</dbReference>
<dbReference type="GO" id="GO:0004805">
    <property type="term" value="F:trehalose-phosphatase activity"/>
    <property type="evidence" value="ECO:0007669"/>
    <property type="project" value="TreeGrafter"/>
</dbReference>
<dbReference type="GO" id="GO:0003825">
    <property type="term" value="F:alpha,alpha-trehalose-phosphate synthase (UDP-forming) activity"/>
    <property type="evidence" value="ECO:0007669"/>
    <property type="project" value="TreeGrafter"/>
</dbReference>
<dbReference type="GO" id="GO:0005829">
    <property type="term" value="C:cytosol"/>
    <property type="evidence" value="ECO:0007669"/>
    <property type="project" value="TreeGrafter"/>
</dbReference>
<feature type="region of interest" description="Disordered" evidence="5">
    <location>
        <begin position="1"/>
        <end position="33"/>
    </location>
</feature>
<dbReference type="CDD" id="cd01627">
    <property type="entry name" value="HAD_TPP"/>
    <property type="match status" value="1"/>
</dbReference>
<dbReference type="InterPro" id="IPR023214">
    <property type="entry name" value="HAD_sf"/>
</dbReference>
<comment type="similarity">
    <text evidence="1">In the N-terminal section; belongs to the glycosyltransferase 20 family.</text>
</comment>
<dbReference type="AlphaFoldDB" id="L8H469"/>
<dbReference type="OMA" id="TSWDKRR"/>
<dbReference type="InterPro" id="IPR001830">
    <property type="entry name" value="Glyco_trans_20"/>
</dbReference>
<dbReference type="EMBL" id="KB007926">
    <property type="protein sequence ID" value="ELR19980.1"/>
    <property type="molecule type" value="Genomic_DNA"/>
</dbReference>
<keyword evidence="7" id="KW-1185">Reference proteome</keyword>
<dbReference type="GeneID" id="14920819"/>
<evidence type="ECO:0000256" key="4">
    <source>
        <dbReference type="ARBA" id="ARBA00022679"/>
    </source>
</evidence>
<dbReference type="STRING" id="1257118.L8H469"/>
<dbReference type="Pfam" id="PF02358">
    <property type="entry name" value="Trehalose_PPase"/>
    <property type="match status" value="1"/>
</dbReference>
<dbReference type="InterPro" id="IPR036412">
    <property type="entry name" value="HAD-like_sf"/>
</dbReference>